<dbReference type="RefSeq" id="WP_073282161.1">
    <property type="nucleotide sequence ID" value="NZ_FRAS01000004.1"/>
</dbReference>
<dbReference type="PROSITE" id="PS52016">
    <property type="entry name" value="TONB_DEPENDENT_REC_3"/>
    <property type="match status" value="1"/>
</dbReference>
<dbReference type="Pfam" id="PF13715">
    <property type="entry name" value="CarbopepD_reg_2"/>
    <property type="match status" value="1"/>
</dbReference>
<evidence type="ECO:0000259" key="12">
    <source>
        <dbReference type="Pfam" id="PF07715"/>
    </source>
</evidence>
<organism evidence="13 14">
    <name type="scientific">Hymenobacter psychrotolerans DSM 18569</name>
    <dbReference type="NCBI Taxonomy" id="1121959"/>
    <lineage>
        <taxon>Bacteria</taxon>
        <taxon>Pseudomonadati</taxon>
        <taxon>Bacteroidota</taxon>
        <taxon>Cytophagia</taxon>
        <taxon>Cytophagales</taxon>
        <taxon>Hymenobacteraceae</taxon>
        <taxon>Hymenobacter</taxon>
    </lineage>
</organism>
<dbReference type="Gene3D" id="2.170.130.10">
    <property type="entry name" value="TonB-dependent receptor, plug domain"/>
    <property type="match status" value="1"/>
</dbReference>
<evidence type="ECO:0000256" key="5">
    <source>
        <dbReference type="ARBA" id="ARBA00023077"/>
    </source>
</evidence>
<keyword evidence="6 8" id="KW-0472">Membrane</keyword>
<feature type="domain" description="TonB-dependent receptor plug" evidence="12">
    <location>
        <begin position="117"/>
        <end position="242"/>
    </location>
</feature>
<name>A0A1M6TVK7_9BACT</name>
<dbReference type="GO" id="GO:0009279">
    <property type="term" value="C:cell outer membrane"/>
    <property type="evidence" value="ECO:0007669"/>
    <property type="project" value="UniProtKB-SubCell"/>
</dbReference>
<evidence type="ECO:0000256" key="4">
    <source>
        <dbReference type="ARBA" id="ARBA00022692"/>
    </source>
</evidence>
<evidence type="ECO:0000256" key="8">
    <source>
        <dbReference type="PROSITE-ProRule" id="PRU01360"/>
    </source>
</evidence>
<keyword evidence="14" id="KW-1185">Reference proteome</keyword>
<keyword evidence="3 8" id="KW-1134">Transmembrane beta strand</keyword>
<dbReference type="OrthoDB" id="9768177at2"/>
<proteinExistence type="inferred from homology"/>
<comment type="subcellular location">
    <subcellularLocation>
        <location evidence="1 8">Cell outer membrane</location>
        <topology evidence="1 8">Multi-pass membrane protein</topology>
    </subcellularLocation>
</comment>
<gene>
    <name evidence="13" type="ORF">SAMN02746009_01235</name>
</gene>
<keyword evidence="7 8" id="KW-0998">Cell outer membrane</keyword>
<evidence type="ECO:0000256" key="3">
    <source>
        <dbReference type="ARBA" id="ARBA00022452"/>
    </source>
</evidence>
<dbReference type="NCBIfam" id="TIGR04057">
    <property type="entry name" value="SusC_RagA_signa"/>
    <property type="match status" value="1"/>
</dbReference>
<evidence type="ECO:0000256" key="7">
    <source>
        <dbReference type="ARBA" id="ARBA00023237"/>
    </source>
</evidence>
<evidence type="ECO:0000259" key="11">
    <source>
        <dbReference type="Pfam" id="PF00593"/>
    </source>
</evidence>
<dbReference type="InterPro" id="IPR000531">
    <property type="entry name" value="Beta-barrel_TonB"/>
</dbReference>
<evidence type="ECO:0000256" key="1">
    <source>
        <dbReference type="ARBA" id="ARBA00004571"/>
    </source>
</evidence>
<dbReference type="Gene3D" id="2.60.40.1120">
    <property type="entry name" value="Carboxypeptidase-like, regulatory domain"/>
    <property type="match status" value="1"/>
</dbReference>
<evidence type="ECO:0000313" key="14">
    <source>
        <dbReference type="Proteomes" id="UP000183947"/>
    </source>
</evidence>
<keyword evidence="2 8" id="KW-0813">Transport</keyword>
<protein>
    <submittedName>
        <fullName evidence="13">TonB-linked outer membrane protein, SusC/RagA family</fullName>
    </submittedName>
</protein>
<evidence type="ECO:0000256" key="9">
    <source>
        <dbReference type="RuleBase" id="RU003357"/>
    </source>
</evidence>
<dbReference type="Pfam" id="PF07715">
    <property type="entry name" value="Plug"/>
    <property type="match status" value="1"/>
</dbReference>
<dbReference type="STRING" id="1121959.SAMN02746009_01235"/>
<dbReference type="InterPro" id="IPR036942">
    <property type="entry name" value="Beta-barrel_TonB_sf"/>
</dbReference>
<dbReference type="InterPro" id="IPR008969">
    <property type="entry name" value="CarboxyPept-like_regulatory"/>
</dbReference>
<evidence type="ECO:0000256" key="6">
    <source>
        <dbReference type="ARBA" id="ARBA00023136"/>
    </source>
</evidence>
<dbReference type="SUPFAM" id="SSF56935">
    <property type="entry name" value="Porins"/>
    <property type="match status" value="1"/>
</dbReference>
<dbReference type="AlphaFoldDB" id="A0A1M6TVK7"/>
<keyword evidence="4 8" id="KW-0812">Transmembrane</keyword>
<dbReference type="NCBIfam" id="TIGR04056">
    <property type="entry name" value="OMP_RagA_SusC"/>
    <property type="match status" value="1"/>
</dbReference>
<dbReference type="Pfam" id="PF00593">
    <property type="entry name" value="TonB_dep_Rec_b-barrel"/>
    <property type="match status" value="1"/>
</dbReference>
<feature type="chain" id="PRO_5012974729" evidence="10">
    <location>
        <begin position="22"/>
        <end position="1104"/>
    </location>
</feature>
<keyword evidence="5 9" id="KW-0798">TonB box</keyword>
<accession>A0A1M6TVK7</accession>
<dbReference type="InterPro" id="IPR037066">
    <property type="entry name" value="Plug_dom_sf"/>
</dbReference>
<dbReference type="SUPFAM" id="SSF49464">
    <property type="entry name" value="Carboxypeptidase regulatory domain-like"/>
    <property type="match status" value="1"/>
</dbReference>
<evidence type="ECO:0000256" key="10">
    <source>
        <dbReference type="SAM" id="SignalP"/>
    </source>
</evidence>
<sequence length="1104" mass="119781">MNKLLLLVPLALTAVVQQADAQNRTISGKITDRANGQGLPGVTVLAKGTTIGTSTNADGAFTLDVPASATILSFSFVGYSTVERPISGSVINVALETDAKQLSEVVVSALGIKENKDELGTATSRVTGAAVAQSGETSVINGLSGKASGISITRSNGDPGAGSYIQIRGQNTINGETQPLIVIDGVPMFNTSAGVGSQGTYTAGVAQQSRLNDINPNDIASVQILKGAAAAALWGSRASNGVIVITTKRGSTEAGKLSVTYGVTYSIDRISYKHDLQDTYGRGSRGAAAQGLSDNANSWGDKISTRSGEADVFSNNQGYFVAKNGTRYQPVLRKNSRETFLQKNFDDIFHTGSFLENNLSLSAGNRESNVYVSLSDLNQKGIIRNNSDYRRSTARVNAERRFNKVVRLAGNSTYSRVTSNRIQQGSNTSGLYLGLLRTSPDFDQSGYIGTYFSPTGEVGVNRQRSYRNEIGQSQNPLYNNALWTMNEQKAPNSVDRFIGSTELGLDPLPWLSITARFGADFYAEERRDLFPINSAENAGLGSATEEAYSENQLNGDVFARASHSFSEKLSGTLLVGMNLNQRIEYNYGATYGRFLLDVRDQSFFGNATSENTQAFDYESKRRNSAGYATVNLVYNEQLFLNASGRLENSSTFGRDTKNRFFYPSVDLAWQFTKLPILSENKILSFGKIRAAYGRVGLEPPIYVVRDVYGVSGSGDGFGVSALASAFNGSFNRSSLRGNSQLRPEQKEEVEVGADLRFLQDRISLGATYYRNLNTDVIILRPTSPSSGYSNEWANAAKIRNRGIELDLNADILKLGDFTWNVGGNWTRNRNMVLDVAGAEFIGLNGFVNTLAVVAKDRPFSTIWGTRWNRDEAGNLALDINGFPTVAREQGAIGDPNPDWKMGLNTTLSWKGLRLYALVDRQQGGDIWAGTEGVLRSFGVSKHTAVETTLQPDEAANTRTLVINGDPNTVYTIASTVTANADGTYTFRGRLGDFGAGPVALNEAWYTTIGGGFNGAAEQNIQDATWMRLRELTLGYNLNTEGFRNFTKLSNLEVTLTGRNLVLWTKEFKGVDPETNLTGQSPGRGLEYFNNPGTRSFLIGLKLTY</sequence>
<evidence type="ECO:0000313" key="13">
    <source>
        <dbReference type="EMBL" id="SHK60920.1"/>
    </source>
</evidence>
<dbReference type="Gene3D" id="2.40.170.20">
    <property type="entry name" value="TonB-dependent receptor, beta-barrel domain"/>
    <property type="match status" value="1"/>
</dbReference>
<reference evidence="14" key="1">
    <citation type="submission" date="2016-11" db="EMBL/GenBank/DDBJ databases">
        <authorList>
            <person name="Varghese N."/>
            <person name="Submissions S."/>
        </authorList>
    </citation>
    <scope>NUCLEOTIDE SEQUENCE [LARGE SCALE GENOMIC DNA]</scope>
    <source>
        <strain evidence="14">DSM 18569</strain>
    </source>
</reference>
<dbReference type="EMBL" id="FRAS01000004">
    <property type="protein sequence ID" value="SHK60920.1"/>
    <property type="molecule type" value="Genomic_DNA"/>
</dbReference>
<dbReference type="InterPro" id="IPR012910">
    <property type="entry name" value="Plug_dom"/>
</dbReference>
<dbReference type="InterPro" id="IPR023996">
    <property type="entry name" value="TonB-dep_OMP_SusC/RagA"/>
</dbReference>
<evidence type="ECO:0000256" key="2">
    <source>
        <dbReference type="ARBA" id="ARBA00022448"/>
    </source>
</evidence>
<dbReference type="InterPro" id="IPR039426">
    <property type="entry name" value="TonB-dep_rcpt-like"/>
</dbReference>
<feature type="signal peptide" evidence="10">
    <location>
        <begin position="1"/>
        <end position="21"/>
    </location>
</feature>
<dbReference type="InterPro" id="IPR023997">
    <property type="entry name" value="TonB-dep_OMP_SusC/RagA_CS"/>
</dbReference>
<comment type="similarity">
    <text evidence="8 9">Belongs to the TonB-dependent receptor family.</text>
</comment>
<dbReference type="Proteomes" id="UP000183947">
    <property type="component" value="Unassembled WGS sequence"/>
</dbReference>
<keyword evidence="10" id="KW-0732">Signal</keyword>
<feature type="domain" description="TonB-dependent receptor-like beta-barrel" evidence="11">
    <location>
        <begin position="446"/>
        <end position="984"/>
    </location>
</feature>